<evidence type="ECO:0000313" key="9">
    <source>
        <dbReference type="EMBL" id="SDR72529.1"/>
    </source>
</evidence>
<feature type="binding site" evidence="7">
    <location>
        <position position="30"/>
    </location>
    <ligand>
        <name>3-phosphoshikimate</name>
        <dbReference type="ChEBI" id="CHEBI:145989"/>
    </ligand>
</feature>
<evidence type="ECO:0000256" key="1">
    <source>
        <dbReference type="ARBA" id="ARBA00004811"/>
    </source>
</evidence>
<evidence type="ECO:0000256" key="6">
    <source>
        <dbReference type="ARBA" id="ARBA00044633"/>
    </source>
</evidence>
<dbReference type="FunFam" id="3.65.10.10:FF:000011">
    <property type="entry name" value="3-phosphoshikimate 1-carboxyvinyltransferase"/>
    <property type="match status" value="1"/>
</dbReference>
<feature type="binding site" evidence="7">
    <location>
        <position position="29"/>
    </location>
    <ligand>
        <name>phosphoenolpyruvate</name>
        <dbReference type="ChEBI" id="CHEBI:58702"/>
    </ligand>
</feature>
<keyword evidence="7" id="KW-0963">Cytoplasm</keyword>
<dbReference type="HAMAP" id="MF_00210">
    <property type="entry name" value="EPSP_synth"/>
    <property type="match status" value="1"/>
</dbReference>
<dbReference type="Proteomes" id="UP000199649">
    <property type="component" value="Chromosome I"/>
</dbReference>
<dbReference type="Pfam" id="PF00275">
    <property type="entry name" value="EPSP_synthase"/>
    <property type="match status" value="1"/>
</dbReference>
<dbReference type="AlphaFoldDB" id="A0A1H1LF76"/>
<feature type="binding site" evidence="7">
    <location>
        <position position="178"/>
    </location>
    <ligand>
        <name>phosphoenolpyruvate</name>
        <dbReference type="ChEBI" id="CHEBI:58702"/>
    </ligand>
</feature>
<dbReference type="EMBL" id="LT629734">
    <property type="protein sequence ID" value="SDR72529.1"/>
    <property type="molecule type" value="Genomic_DNA"/>
</dbReference>
<dbReference type="PANTHER" id="PTHR21090:SF5">
    <property type="entry name" value="PENTAFUNCTIONAL AROM POLYPEPTIDE"/>
    <property type="match status" value="1"/>
</dbReference>
<protein>
    <recommendedName>
        <fullName evidence="7">3-phosphoshikimate 1-carboxyvinyltransferase</fullName>
        <ecNumber evidence="7">2.5.1.19</ecNumber>
    </recommendedName>
    <alternativeName>
        <fullName evidence="7">5-enolpyruvylshikimate-3-phosphate synthase</fullName>
        <shortName evidence="7">EPSP synthase</shortName>
        <shortName evidence="7">EPSPS</shortName>
    </alternativeName>
</protein>
<feature type="binding site" evidence="7">
    <location>
        <position position="348"/>
    </location>
    <ligand>
        <name>3-phosphoshikimate</name>
        <dbReference type="ChEBI" id="CHEBI:145989"/>
    </ligand>
</feature>
<dbReference type="InterPro" id="IPR001986">
    <property type="entry name" value="Enolpyruvate_Tfrase_dom"/>
</dbReference>
<dbReference type="CDD" id="cd01556">
    <property type="entry name" value="EPSP_synthase"/>
    <property type="match status" value="1"/>
</dbReference>
<evidence type="ECO:0000256" key="5">
    <source>
        <dbReference type="ARBA" id="ARBA00023141"/>
    </source>
</evidence>
<dbReference type="GO" id="GO:0005737">
    <property type="term" value="C:cytoplasm"/>
    <property type="evidence" value="ECO:0007669"/>
    <property type="project" value="UniProtKB-SubCell"/>
</dbReference>
<dbReference type="STRING" id="684552.SAMN04489719_0544"/>
<feature type="binding site" evidence="7">
    <location>
        <position position="177"/>
    </location>
    <ligand>
        <name>3-phosphoshikimate</name>
        <dbReference type="ChEBI" id="CHEBI:145989"/>
    </ligand>
</feature>
<feature type="active site" description="Proton acceptor" evidence="7">
    <location>
        <position position="321"/>
    </location>
</feature>
<dbReference type="SUPFAM" id="SSF55205">
    <property type="entry name" value="EPT/RTPC-like"/>
    <property type="match status" value="1"/>
</dbReference>
<feature type="binding site" evidence="7">
    <location>
        <position position="178"/>
    </location>
    <ligand>
        <name>3-phosphoshikimate</name>
        <dbReference type="ChEBI" id="CHEBI:145989"/>
    </ligand>
</feature>
<feature type="domain" description="Enolpyruvate transferase" evidence="8">
    <location>
        <begin position="15"/>
        <end position="425"/>
    </location>
</feature>
<accession>A0A1H1LF76</accession>
<dbReference type="OrthoDB" id="9809920at2"/>
<dbReference type="GO" id="GO:0008652">
    <property type="term" value="P:amino acid biosynthetic process"/>
    <property type="evidence" value="ECO:0007669"/>
    <property type="project" value="UniProtKB-KW"/>
</dbReference>
<keyword evidence="3 7" id="KW-0028">Amino-acid biosynthesis</keyword>
<dbReference type="UniPathway" id="UPA00053">
    <property type="reaction ID" value="UER00089"/>
</dbReference>
<feature type="binding site" evidence="7">
    <location>
        <position position="321"/>
    </location>
    <ligand>
        <name>3-phosphoshikimate</name>
        <dbReference type="ChEBI" id="CHEBI:145989"/>
    </ligand>
</feature>
<feature type="binding site" evidence="7">
    <location>
        <position position="29"/>
    </location>
    <ligand>
        <name>3-phosphoshikimate</name>
        <dbReference type="ChEBI" id="CHEBI:145989"/>
    </ligand>
</feature>
<dbReference type="InterPro" id="IPR013792">
    <property type="entry name" value="RNA3'P_cycl/enolpyr_Trfase_a/b"/>
</dbReference>
<feature type="binding site" evidence="7">
    <location>
        <position position="103"/>
    </location>
    <ligand>
        <name>phosphoenolpyruvate</name>
        <dbReference type="ChEBI" id="CHEBI:58702"/>
    </ligand>
</feature>
<comment type="subcellular location">
    <subcellularLocation>
        <location evidence="7">Cytoplasm</location>
    </subcellularLocation>
</comment>
<dbReference type="PIRSF" id="PIRSF000505">
    <property type="entry name" value="EPSPS"/>
    <property type="match status" value="1"/>
</dbReference>
<proteinExistence type="inferred from homology"/>
<keyword evidence="5 7" id="KW-0057">Aromatic amino acid biosynthesis</keyword>
<feature type="binding site" evidence="7">
    <location>
        <position position="352"/>
    </location>
    <ligand>
        <name>phosphoenolpyruvate</name>
        <dbReference type="ChEBI" id="CHEBI:58702"/>
    </ligand>
</feature>
<evidence type="ECO:0000256" key="7">
    <source>
        <dbReference type="HAMAP-Rule" id="MF_00210"/>
    </source>
</evidence>
<dbReference type="InterPro" id="IPR006264">
    <property type="entry name" value="EPSP_synthase"/>
</dbReference>
<dbReference type="PANTHER" id="PTHR21090">
    <property type="entry name" value="AROM/DEHYDROQUINATE SYNTHASE"/>
    <property type="match status" value="1"/>
</dbReference>
<evidence type="ECO:0000259" key="8">
    <source>
        <dbReference type="Pfam" id="PF00275"/>
    </source>
</evidence>
<dbReference type="GO" id="GO:0009073">
    <property type="term" value="P:aromatic amino acid family biosynthetic process"/>
    <property type="evidence" value="ECO:0007669"/>
    <property type="project" value="UniProtKB-KW"/>
</dbReference>
<sequence length="441" mass="45585">MSHADHSRPWTAPTASARLDARVQLPGSKSLTNRALLLAALADGPSTLHRPLRSRDATIMVEGLRTLGAGIREAPGDGAFGPDLVIEPGPVVGGGHVDCGLAGTAMRFLPFVAALGDGPVSFDGDPHARLRPMDQVVEALRALGVRVDADEPRLPFTVLGAGGVRGGELTIDASASSQFVSALLLAAPRFDEGITLRHEGERLPSIPHIEMTLDALRRRGVDAAATGEATWRVEPGPIAALDEQIEPDLSNAAPFLAAVVAVGGRVVLDGWPLQTTQVGRMLPELLHAFGATSRVSRGTLIVEASGGPIPGATLDMHAAGELSPTIVALGALATAPVEVTGIGHTRGHETDRIRALVDDITALGGTAIELPDGIRIEPAPLAGGPWGAYDDHRIATAGAVIGLRVPGVEVDDIAATAKTIPEFPELWAAMLAGRDLDPAQG</sequence>
<comment type="caution">
    <text evidence="7">Lacks conserved residue(s) required for the propagation of feature annotation.</text>
</comment>
<reference evidence="10" key="1">
    <citation type="submission" date="2016-10" db="EMBL/GenBank/DDBJ databases">
        <authorList>
            <person name="Varghese N."/>
            <person name="Submissions S."/>
        </authorList>
    </citation>
    <scope>NUCLEOTIDE SEQUENCE [LARGE SCALE GENOMIC DNA]</scope>
    <source>
        <strain evidence="10">DSM 22965</strain>
    </source>
</reference>
<dbReference type="InterPro" id="IPR036968">
    <property type="entry name" value="Enolpyruvate_Tfrase_sf"/>
</dbReference>
<keyword evidence="4 7" id="KW-0808">Transferase</keyword>
<dbReference type="GO" id="GO:0003866">
    <property type="term" value="F:3-phosphoshikimate 1-carboxyvinyltransferase activity"/>
    <property type="evidence" value="ECO:0007669"/>
    <property type="project" value="UniProtKB-UniRule"/>
</dbReference>
<comment type="subunit">
    <text evidence="7">Monomer.</text>
</comment>
<comment type="pathway">
    <text evidence="1 7">Metabolic intermediate biosynthesis; chorismate biosynthesis; chorismate from D-erythrose 4-phosphate and phosphoenolpyruvate: step 6/7.</text>
</comment>
<evidence type="ECO:0000256" key="4">
    <source>
        <dbReference type="ARBA" id="ARBA00022679"/>
    </source>
</evidence>
<gene>
    <name evidence="7" type="primary">aroA</name>
    <name evidence="9" type="ORF">SAMN04489719_0544</name>
</gene>
<feature type="binding site" evidence="7">
    <location>
        <position position="176"/>
    </location>
    <ligand>
        <name>3-phosphoshikimate</name>
        <dbReference type="ChEBI" id="CHEBI:145989"/>
    </ligand>
</feature>
<dbReference type="Gene3D" id="3.65.10.10">
    <property type="entry name" value="Enolpyruvate transferase domain"/>
    <property type="match status" value="2"/>
</dbReference>
<keyword evidence="10" id="KW-1185">Reference proteome</keyword>
<dbReference type="NCBIfam" id="TIGR01356">
    <property type="entry name" value="aroA"/>
    <property type="match status" value="1"/>
</dbReference>
<dbReference type="InterPro" id="IPR023193">
    <property type="entry name" value="EPSP_synthase_CS"/>
</dbReference>
<feature type="binding site" evidence="7">
    <location>
        <position position="205"/>
    </location>
    <ligand>
        <name>3-phosphoshikimate</name>
        <dbReference type="ChEBI" id="CHEBI:145989"/>
    </ligand>
</feature>
<comment type="catalytic activity">
    <reaction evidence="6">
        <text>3-phosphoshikimate + phosphoenolpyruvate = 5-O-(1-carboxyvinyl)-3-phosphoshikimate + phosphate</text>
        <dbReference type="Rhea" id="RHEA:21256"/>
        <dbReference type="ChEBI" id="CHEBI:43474"/>
        <dbReference type="ChEBI" id="CHEBI:57701"/>
        <dbReference type="ChEBI" id="CHEBI:58702"/>
        <dbReference type="ChEBI" id="CHEBI:145989"/>
        <dbReference type="EC" id="2.5.1.19"/>
    </reaction>
    <physiologicalReaction direction="left-to-right" evidence="6">
        <dbReference type="Rhea" id="RHEA:21257"/>
    </physiologicalReaction>
</comment>
<comment type="function">
    <text evidence="7">Catalyzes the transfer of the enolpyruvyl moiety of phosphoenolpyruvate (PEP) to the 5-hydroxyl of shikimate-3-phosphate (S3P) to produce enolpyruvyl shikimate-3-phosphate and inorganic phosphate.</text>
</comment>
<dbReference type="EC" id="2.5.1.19" evidence="7"/>
<evidence type="ECO:0000256" key="2">
    <source>
        <dbReference type="ARBA" id="ARBA00009948"/>
    </source>
</evidence>
<feature type="binding site" evidence="7">
    <location>
        <position position="34"/>
    </location>
    <ligand>
        <name>3-phosphoshikimate</name>
        <dbReference type="ChEBI" id="CHEBI:145989"/>
    </ligand>
</feature>
<feature type="binding site" evidence="7">
    <location>
        <position position="418"/>
    </location>
    <ligand>
        <name>phosphoenolpyruvate</name>
        <dbReference type="ChEBI" id="CHEBI:58702"/>
    </ligand>
</feature>
<feature type="binding site" evidence="7">
    <location>
        <position position="131"/>
    </location>
    <ligand>
        <name>phosphoenolpyruvate</name>
        <dbReference type="ChEBI" id="CHEBI:58702"/>
    </ligand>
</feature>
<organism evidence="9 10">
    <name type="scientific">Agrococcus carbonis</name>
    <dbReference type="NCBI Taxonomy" id="684552"/>
    <lineage>
        <taxon>Bacteria</taxon>
        <taxon>Bacillati</taxon>
        <taxon>Actinomycetota</taxon>
        <taxon>Actinomycetes</taxon>
        <taxon>Micrococcales</taxon>
        <taxon>Microbacteriaceae</taxon>
        <taxon>Agrococcus</taxon>
    </lineage>
</organism>
<feature type="binding site" evidence="7">
    <location>
        <position position="393"/>
    </location>
    <ligand>
        <name>phosphoenolpyruvate</name>
        <dbReference type="ChEBI" id="CHEBI:58702"/>
    </ligand>
</feature>
<dbReference type="PROSITE" id="PS00885">
    <property type="entry name" value="EPSP_SYNTHASE_2"/>
    <property type="match status" value="1"/>
</dbReference>
<dbReference type="RefSeq" id="WP_092665617.1">
    <property type="nucleotide sequence ID" value="NZ_LT629734.1"/>
</dbReference>
<name>A0A1H1LF76_9MICO</name>
<comment type="similarity">
    <text evidence="2 7">Belongs to the EPSP synthase family.</text>
</comment>
<dbReference type="GO" id="GO:0009423">
    <property type="term" value="P:chorismate biosynthetic process"/>
    <property type="evidence" value="ECO:0007669"/>
    <property type="project" value="UniProtKB-UniRule"/>
</dbReference>
<evidence type="ECO:0000313" key="10">
    <source>
        <dbReference type="Proteomes" id="UP000199649"/>
    </source>
</evidence>
<evidence type="ECO:0000256" key="3">
    <source>
        <dbReference type="ARBA" id="ARBA00022605"/>
    </source>
</evidence>